<comment type="caution">
    <text evidence="1">The sequence shown here is derived from an EMBL/GenBank/DDBJ whole genome shotgun (WGS) entry which is preliminary data.</text>
</comment>
<organism evidence="1 2">
    <name type="scientific">Prunus dulcis</name>
    <name type="common">Almond</name>
    <name type="synonym">Amygdalus dulcis</name>
    <dbReference type="NCBI Taxonomy" id="3755"/>
    <lineage>
        <taxon>Eukaryota</taxon>
        <taxon>Viridiplantae</taxon>
        <taxon>Streptophyta</taxon>
        <taxon>Embryophyta</taxon>
        <taxon>Tracheophyta</taxon>
        <taxon>Spermatophyta</taxon>
        <taxon>Magnoliopsida</taxon>
        <taxon>eudicotyledons</taxon>
        <taxon>Gunneridae</taxon>
        <taxon>Pentapetalae</taxon>
        <taxon>rosids</taxon>
        <taxon>fabids</taxon>
        <taxon>Rosales</taxon>
        <taxon>Rosaceae</taxon>
        <taxon>Amygdaloideae</taxon>
        <taxon>Amygdaleae</taxon>
        <taxon>Prunus</taxon>
    </lineage>
</organism>
<gene>
    <name evidence="1" type="ORF">L3X38_027562</name>
</gene>
<reference evidence="1 2" key="1">
    <citation type="journal article" date="2022" name="G3 (Bethesda)">
        <title>Whole-genome sequence and methylome profiling of the almond [Prunus dulcis (Mill.) D.A. Webb] cultivar 'Nonpareil'.</title>
        <authorList>
            <person name="D'Amico-Willman K.M."/>
            <person name="Ouma W.Z."/>
            <person name="Meulia T."/>
            <person name="Sideli G.M."/>
            <person name="Gradziel T.M."/>
            <person name="Fresnedo-Ramirez J."/>
        </authorList>
    </citation>
    <scope>NUCLEOTIDE SEQUENCE [LARGE SCALE GENOMIC DNA]</scope>
    <source>
        <strain evidence="1">Clone GOH B32 T37-40</strain>
    </source>
</reference>
<protein>
    <submittedName>
        <fullName evidence="1">Uncharacterized protein</fullName>
    </submittedName>
</protein>
<dbReference type="AlphaFoldDB" id="A0AAD4VP14"/>
<proteinExistence type="predicted"/>
<dbReference type="Proteomes" id="UP001054821">
    <property type="component" value="Chromosome 5"/>
</dbReference>
<accession>A0AAD4VP14</accession>
<keyword evidence="2" id="KW-1185">Reference proteome</keyword>
<evidence type="ECO:0000313" key="2">
    <source>
        <dbReference type="Proteomes" id="UP001054821"/>
    </source>
</evidence>
<sequence>MASFFNESSFAKRRPASNASYSASLFEAGKPSVIACSNRVPSRVVMTTLAQAPFWFDALSTRNCHMSLGWLGSTEVPSAFELSFFWLTNFSFSADRVNSATKSAKAWAFIAVFGR</sequence>
<evidence type="ECO:0000313" key="1">
    <source>
        <dbReference type="EMBL" id="KAI5328166.1"/>
    </source>
</evidence>
<dbReference type="EMBL" id="JAJFAZ020000005">
    <property type="protein sequence ID" value="KAI5328166.1"/>
    <property type="molecule type" value="Genomic_DNA"/>
</dbReference>
<name>A0AAD4VP14_PRUDU</name>